<dbReference type="EMBL" id="JEMX01000028">
    <property type="protein sequence ID" value="EXI80839.1"/>
    <property type="molecule type" value="Genomic_DNA"/>
</dbReference>
<comment type="caution">
    <text evidence="1">The sequence shown here is derived from an EMBL/GenBank/DDBJ whole genome shotgun (WGS) entry which is preliminary data.</text>
</comment>
<dbReference type="InterPro" id="IPR027417">
    <property type="entry name" value="P-loop_NTPase"/>
</dbReference>
<gene>
    <name evidence="1" type="ORF">AW10_01452</name>
</gene>
<dbReference type="Proteomes" id="UP000021816">
    <property type="component" value="Unassembled WGS sequence"/>
</dbReference>
<dbReference type="STRING" id="1454003.AW10_01452"/>
<organism evidence="1 2">
    <name type="scientific">Candidatus Accumulibacter appositus</name>
    <dbReference type="NCBI Taxonomy" id="1454003"/>
    <lineage>
        <taxon>Bacteria</taxon>
        <taxon>Pseudomonadati</taxon>
        <taxon>Pseudomonadota</taxon>
        <taxon>Betaproteobacteria</taxon>
        <taxon>Candidatus Accumulibacter</taxon>
    </lineage>
</organism>
<dbReference type="SUPFAM" id="SSF52540">
    <property type="entry name" value="P-loop containing nucleoside triphosphate hydrolases"/>
    <property type="match status" value="1"/>
</dbReference>
<reference evidence="1 2" key="1">
    <citation type="submission" date="2014-02" db="EMBL/GenBank/DDBJ databases">
        <title>Expanding our view of genomic diversity in Candidatus Accumulibacter clades.</title>
        <authorList>
            <person name="Skennerton C.T."/>
            <person name="Barr J.J."/>
            <person name="Slater F.R."/>
            <person name="Bond P.L."/>
            <person name="Tyson G.W."/>
        </authorList>
    </citation>
    <scope>NUCLEOTIDE SEQUENCE [LARGE SCALE GENOMIC DNA]</scope>
    <source>
        <strain evidence="2">BA-92</strain>
    </source>
</reference>
<sequence>MTKDIHHEWPRYWLPVTETLTLEADGFLPDPEDLFGRHYNPMLRQLDSLRDLPILVLLGEPGCGKSTALEDEYRQLLAAGERVHRVRLEECTASDVVSTVFEAQEVEDWRRGDGRLFLLLDSLDECRLTLPMPNVVGILMRELGRLPTERLCLRLSCRTSEWPWGAEDELDRILARGAESPEPVPWETASQGDASEAKAESARVWELVFLRRKDVEQAARDYHVDSSDFLTQVHGWDIEGFAALPNTLRMLLSIYSKDGSLPDAKAEIFRRGCALLAEEISDRRVQAGLRGELSPGQRLAVAGRIAAMLLLASRRSLWLGNELEISDVDLSLREVYGDNERADGMTFAVDSKLLNEVRNTSLFSARGSRRLGFGHQSWAEYLAAAYLAERVKDADRLLSLLRWAEDRRIPPRLSELAAWLASLSLPVFDALAITEPALLLRSDLAALDGARKEKLVGGVLAAVQDEEPTVWRWESRRSFAKLEYAGLAEQLRPWIANRALPLEVRATALQIALACKVAQLADLATDLALAVDEPPRIRHASARLVANHGSPGQLARLRSLAVGPAATEDLQSILLTRLWPDHVSTEDLFQASCVAHSWQCLGGYRYAPDELLDRFNAIDVVIALNWLQETVPSHVDLDSNRLAYAIAARAWELLDDPSVMHAFSHVVWRCLKRYVGIFKRSHERTDAPHPFTTDNEKRRRLLLAILPMADQPESELVELVLTKDRLLFDEDLPWLLDQYEHADDDRQKSRLTHCMRDLFSPGVAGHWSDRLVDVACRDAPNAFSPLADFVASSMEPIYFGSEAERRARDLYQRRLSLESSSPEGLDPSPAARVAADLADFVDGDSGVWMRLWPDLGLADDAVEYPHLWCQISKAPGWLRSSPEDRQRIVDCAAAWATKIPMSEIDLGVPGASVSTPDVGLWLALALLAHQRPSVLQEATAERWAIWIPALVFFPSDHDEDSRGMLLQIAWRKCPDVALADIDRKLAHEIEAGRSYLSGLDDLQAIWSADCAVLVRRHLRSLTDPAQRRAFLTVLLDQHEPDAVSLALDEFTGAVGCLDDALWHHSLEMALLLMKRVPSAAWPILWARTRSDPVYGVALWTHLVHSLSWDDACWAVFQEADLSEFYGWLEEHFPAAGDRVHRSGQAYRPTRRDDLADLREACIHRLVAFGTVQAIEAIERLAERFPGQPGWRERLHAARAARREKEWRPLCPRTLITFLQQTDKRFVRDAAELSEAVIASLKRFQDLLQGDTPLAPFLWNVAKDGGSGRPKSEDRFSDFVLHHLRRDLPGAVIDREVQVLNARESGIGERTDLKVEARTADGSSIMLIIESKGCWNPDLFTAMRTQLKDRYLQRHASRQGFYLVGYFGCDFWSGEDRRKQASRKNGASLEALQVSLARQATELSDAGCQVTALVLDIRHPRSNG</sequence>
<proteinExistence type="predicted"/>
<protein>
    <submittedName>
        <fullName evidence="1">Uncharacterized protein</fullName>
    </submittedName>
</protein>
<evidence type="ECO:0000313" key="2">
    <source>
        <dbReference type="Proteomes" id="UP000021816"/>
    </source>
</evidence>
<evidence type="ECO:0000313" key="1">
    <source>
        <dbReference type="EMBL" id="EXI80839.1"/>
    </source>
</evidence>
<name>A0A011QPN0_9PROT</name>
<dbReference type="PATRIC" id="fig|1454003.3.peg.1494"/>
<accession>A0A011QPN0</accession>